<feature type="domain" description="Metallo-beta-lactamase" evidence="5">
    <location>
        <begin position="13"/>
        <end position="195"/>
    </location>
</feature>
<dbReference type="RefSeq" id="WP_041883384.1">
    <property type="nucleotide sequence ID" value="NZ_CP157278.1"/>
</dbReference>
<evidence type="ECO:0000256" key="3">
    <source>
        <dbReference type="ARBA" id="ARBA00022801"/>
    </source>
</evidence>
<dbReference type="CDD" id="cd06262">
    <property type="entry name" value="metallo-hydrolase-like_MBL-fold"/>
    <property type="match status" value="1"/>
</dbReference>
<evidence type="ECO:0000256" key="2">
    <source>
        <dbReference type="ARBA" id="ARBA00022723"/>
    </source>
</evidence>
<evidence type="ECO:0000259" key="5">
    <source>
        <dbReference type="SMART" id="SM00849"/>
    </source>
</evidence>
<dbReference type="GO" id="GO:0046872">
    <property type="term" value="F:metal ion binding"/>
    <property type="evidence" value="ECO:0007669"/>
    <property type="project" value="UniProtKB-KW"/>
</dbReference>
<reference evidence="6 7" key="1">
    <citation type="submission" date="2015-01" db="EMBL/GenBank/DDBJ databases">
        <title>Draft genome sequence of Pedobacter sp. NL19 isolated from sludge of an effluent treatment pond in an abandoned uranium mine.</title>
        <authorList>
            <person name="Santos T."/>
            <person name="Caetano T."/>
            <person name="Covas C."/>
            <person name="Cruz A."/>
            <person name="Mendo S."/>
        </authorList>
    </citation>
    <scope>NUCLEOTIDE SEQUENCE [LARGE SCALE GENOMIC DNA]</scope>
    <source>
        <strain evidence="6 7">NL19</strain>
    </source>
</reference>
<dbReference type="STRING" id="1503925.TH53_16165"/>
<keyword evidence="4" id="KW-0862">Zinc</keyword>
<evidence type="ECO:0000256" key="1">
    <source>
        <dbReference type="ARBA" id="ARBA00001947"/>
    </source>
</evidence>
<dbReference type="InterPro" id="IPR051453">
    <property type="entry name" value="MBL_Glyoxalase_II"/>
</dbReference>
<name>A0A0D0GP17_9SPHI</name>
<comment type="caution">
    <text evidence="6">The sequence shown here is derived from an EMBL/GenBank/DDBJ whole genome shotgun (WGS) entry which is preliminary data.</text>
</comment>
<dbReference type="GO" id="GO:0016787">
    <property type="term" value="F:hydrolase activity"/>
    <property type="evidence" value="ECO:0007669"/>
    <property type="project" value="UniProtKB-KW"/>
</dbReference>
<dbReference type="PANTHER" id="PTHR46233:SF3">
    <property type="entry name" value="HYDROXYACYLGLUTATHIONE HYDROLASE GLOC"/>
    <property type="match status" value="1"/>
</dbReference>
<dbReference type="SUPFAM" id="SSF56281">
    <property type="entry name" value="Metallo-hydrolase/oxidoreductase"/>
    <property type="match status" value="1"/>
</dbReference>
<protein>
    <submittedName>
        <fullName evidence="6">Contig68, whole genome shotgun sequence</fullName>
    </submittedName>
</protein>
<evidence type="ECO:0000256" key="4">
    <source>
        <dbReference type="ARBA" id="ARBA00022833"/>
    </source>
</evidence>
<evidence type="ECO:0000313" key="6">
    <source>
        <dbReference type="EMBL" id="KIO76246.1"/>
    </source>
</evidence>
<gene>
    <name evidence="6" type="ORF">TH53_16165</name>
</gene>
<dbReference type="OrthoDB" id="9802248at2"/>
<organism evidence="6 7">
    <name type="scientific">Pedobacter lusitanus</name>
    <dbReference type="NCBI Taxonomy" id="1503925"/>
    <lineage>
        <taxon>Bacteria</taxon>
        <taxon>Pseudomonadati</taxon>
        <taxon>Bacteroidota</taxon>
        <taxon>Sphingobacteriia</taxon>
        <taxon>Sphingobacteriales</taxon>
        <taxon>Sphingobacteriaceae</taxon>
        <taxon>Pedobacter</taxon>
    </lineage>
</organism>
<dbReference type="SMART" id="SM00849">
    <property type="entry name" value="Lactamase_B"/>
    <property type="match status" value="1"/>
</dbReference>
<keyword evidence="3" id="KW-0378">Hydrolase</keyword>
<dbReference type="Proteomes" id="UP000032049">
    <property type="component" value="Unassembled WGS sequence"/>
</dbReference>
<dbReference type="AlphaFoldDB" id="A0A0D0GP17"/>
<comment type="cofactor">
    <cofactor evidence="1">
        <name>Zn(2+)</name>
        <dbReference type="ChEBI" id="CHEBI:29105"/>
    </cofactor>
</comment>
<dbReference type="InterPro" id="IPR036866">
    <property type="entry name" value="RibonucZ/Hydroxyglut_hydro"/>
</dbReference>
<dbReference type="EMBL" id="JXRA01000068">
    <property type="protein sequence ID" value="KIO76246.1"/>
    <property type="molecule type" value="Genomic_DNA"/>
</dbReference>
<keyword evidence="2" id="KW-0479">Metal-binding</keyword>
<sequence>MITLKQFTFNPYNENTYVLYDETGECVIIDPGMYDGAEQNILAGWIRETKLNPVLLLNTHCHLDHVFGNKFVFDTWGLKPQFHKGELYILQAVPGYAPQMGLNYELSPEPEVFLEETGTVTFGNSELELIFAPGHSPAHLCFYAKEDKFLVGGDVLFYSSIGRTDLPGGNHQQLIDNIREKLFILPDNVEVFPGHGHLTTIGYEKRNNPFLK</sequence>
<dbReference type="Gene3D" id="3.60.15.10">
    <property type="entry name" value="Ribonuclease Z/Hydroxyacylglutathione hydrolase-like"/>
    <property type="match status" value="1"/>
</dbReference>
<dbReference type="InterPro" id="IPR001279">
    <property type="entry name" value="Metallo-B-lactamas"/>
</dbReference>
<dbReference type="Pfam" id="PF00753">
    <property type="entry name" value="Lactamase_B"/>
    <property type="match status" value="1"/>
</dbReference>
<accession>A0A0D0GP17</accession>
<keyword evidence="7" id="KW-1185">Reference proteome</keyword>
<evidence type="ECO:0000313" key="7">
    <source>
        <dbReference type="Proteomes" id="UP000032049"/>
    </source>
</evidence>
<proteinExistence type="predicted"/>
<dbReference type="PANTHER" id="PTHR46233">
    <property type="entry name" value="HYDROXYACYLGLUTATHIONE HYDROLASE GLOC"/>
    <property type="match status" value="1"/>
</dbReference>